<reference evidence="1 2" key="1">
    <citation type="submission" date="2015-09" db="EMBL/GenBank/DDBJ databases">
        <authorList>
            <consortium name="Pathogen Informatics"/>
        </authorList>
    </citation>
    <scope>NUCLEOTIDE SEQUENCE [LARGE SCALE GENOMIC DNA]</scope>
    <source>
        <strain evidence="1 2">2789STDY5834957</strain>
    </source>
</reference>
<dbReference type="RefSeq" id="WP_055060468.1">
    <property type="nucleotide sequence ID" value="NZ_CZBP01000036.1"/>
</dbReference>
<gene>
    <name evidence="1" type="ORF">ERS852569_03391</name>
</gene>
<protein>
    <submittedName>
        <fullName evidence="1">Uncharacterized protein</fullName>
    </submittedName>
</protein>
<sequence length="212" mass="25800">MRTPKEYTDNLKKKTITESMLLDCLYSVNKRAKNYRDKERGYRQYYRGNRYAYDKYGNVDRCQVMKEEYYSQKEKLLSVLEPTCIHKEFIGYKRIRIYDYEPEYRKNLKNFVWENCFFDPEEDREVWFGDVEDKKHPEYHYYLFYDINGTKTFHSPIEEKDISKYNMEIVKIDQLQTEGHEITELVSTQFVKKVLALIDAGDFQLILSKPKK</sequence>
<name>A0A174VWW6_9FIRM</name>
<dbReference type="AlphaFoldDB" id="A0A174VWW6"/>
<evidence type="ECO:0000313" key="2">
    <source>
        <dbReference type="Proteomes" id="UP000095762"/>
    </source>
</evidence>
<evidence type="ECO:0000313" key="1">
    <source>
        <dbReference type="EMBL" id="CUQ36375.1"/>
    </source>
</evidence>
<organism evidence="1 2">
    <name type="scientific">Blautia obeum</name>
    <dbReference type="NCBI Taxonomy" id="40520"/>
    <lineage>
        <taxon>Bacteria</taxon>
        <taxon>Bacillati</taxon>
        <taxon>Bacillota</taxon>
        <taxon>Clostridia</taxon>
        <taxon>Lachnospirales</taxon>
        <taxon>Lachnospiraceae</taxon>
        <taxon>Blautia</taxon>
    </lineage>
</organism>
<accession>A0A174VWW6</accession>
<proteinExistence type="predicted"/>
<dbReference type="EMBL" id="CZBP01000036">
    <property type="protein sequence ID" value="CUQ36375.1"/>
    <property type="molecule type" value="Genomic_DNA"/>
</dbReference>
<dbReference type="Proteomes" id="UP000095762">
    <property type="component" value="Unassembled WGS sequence"/>
</dbReference>